<evidence type="ECO:0000313" key="2">
    <source>
        <dbReference type="Proteomes" id="UP001164743"/>
    </source>
</evidence>
<dbReference type="InterPro" id="IPR006994">
    <property type="entry name" value="TCF25/Rqc1"/>
</dbReference>
<dbReference type="GeneID" id="77804181"/>
<organism evidence="1 2">
    <name type="scientific">Puccinia triticina</name>
    <dbReference type="NCBI Taxonomy" id="208348"/>
    <lineage>
        <taxon>Eukaryota</taxon>
        <taxon>Fungi</taxon>
        <taxon>Dikarya</taxon>
        <taxon>Basidiomycota</taxon>
        <taxon>Pucciniomycotina</taxon>
        <taxon>Pucciniomycetes</taxon>
        <taxon>Pucciniales</taxon>
        <taxon>Pucciniaceae</taxon>
        <taxon>Puccinia</taxon>
    </lineage>
</organism>
<dbReference type="EMBL" id="CP110435">
    <property type="protein sequence ID" value="WAQ91721.1"/>
    <property type="molecule type" value="Genomic_DNA"/>
</dbReference>
<dbReference type="Proteomes" id="UP001164743">
    <property type="component" value="Chromosome 15A"/>
</dbReference>
<dbReference type="RefSeq" id="XP_053027276.1">
    <property type="nucleotide sequence ID" value="XM_053163286.1"/>
</dbReference>
<dbReference type="PANTHER" id="PTHR22684">
    <property type="entry name" value="NULP1-RELATED"/>
    <property type="match status" value="1"/>
</dbReference>
<name>A0ABY7D5W7_9BASI</name>
<dbReference type="PANTHER" id="PTHR22684:SF0">
    <property type="entry name" value="RIBOSOME QUALITY CONTROL COMPLEX SUBUNIT TCF25"/>
    <property type="match status" value="1"/>
</dbReference>
<evidence type="ECO:0000313" key="1">
    <source>
        <dbReference type="EMBL" id="WAQ91721.1"/>
    </source>
</evidence>
<proteinExistence type="predicted"/>
<accession>A0ABY7D5W7</accession>
<gene>
    <name evidence="1" type="ORF">PtA15_15A112</name>
</gene>
<sequence>MNNKASSKTGKEKETEVDEIDQALQELSTKLKSIQPADHPQRTLDQQEAAINNLLKVDPKMLDPDLELRRMFGAKVASIVERGDDPPSACSLRRTNHE</sequence>
<keyword evidence="2" id="KW-1185">Reference proteome</keyword>
<reference evidence="1" key="1">
    <citation type="submission" date="2022-10" db="EMBL/GenBank/DDBJ databases">
        <title>Puccinia triticina Genome sequencing and assembly.</title>
        <authorList>
            <person name="Li C."/>
        </authorList>
    </citation>
    <scope>NUCLEOTIDE SEQUENCE</scope>
    <source>
        <strain evidence="1">Pt15</strain>
    </source>
</reference>
<protein>
    <submittedName>
        <fullName evidence="1">Uncharacterized protein</fullName>
    </submittedName>
</protein>